<keyword evidence="1" id="KW-0732">Signal</keyword>
<evidence type="ECO:0000313" key="2">
    <source>
        <dbReference type="EMBL" id="RWX43335.1"/>
    </source>
</evidence>
<evidence type="ECO:0008006" key="4">
    <source>
        <dbReference type="Google" id="ProtNLM"/>
    </source>
</evidence>
<keyword evidence="3" id="KW-1185">Reference proteome</keyword>
<protein>
    <recommendedName>
        <fullName evidence="4">DUF2202 domain-containing protein</fullName>
    </recommendedName>
</protein>
<dbReference type="CDD" id="cd01048">
    <property type="entry name" value="Ferritin_like_AB2"/>
    <property type="match status" value="1"/>
</dbReference>
<feature type="signal peptide" evidence="1">
    <location>
        <begin position="1"/>
        <end position="29"/>
    </location>
</feature>
<feature type="chain" id="PRO_5019148756" description="DUF2202 domain-containing protein" evidence="1">
    <location>
        <begin position="30"/>
        <end position="180"/>
    </location>
</feature>
<dbReference type="InterPro" id="IPR019243">
    <property type="entry name" value="DUF2202"/>
</dbReference>
<evidence type="ECO:0000256" key="1">
    <source>
        <dbReference type="SAM" id="SignalP"/>
    </source>
</evidence>
<dbReference type="AlphaFoldDB" id="A0A444IRH8"/>
<dbReference type="PROSITE" id="PS51257">
    <property type="entry name" value="PROKAR_LIPOPROTEIN"/>
    <property type="match status" value="1"/>
</dbReference>
<reference evidence="2 3" key="1">
    <citation type="submission" date="2017-01" db="EMBL/GenBank/DDBJ databases">
        <title>The cable genome- insights into the physiology and evolution of filamentous bacteria capable of sulfide oxidation via long distance electron transfer.</title>
        <authorList>
            <person name="Schreiber L."/>
            <person name="Bjerg J.T."/>
            <person name="Boggild A."/>
            <person name="Van De Vossenberg J."/>
            <person name="Meysman F."/>
            <person name="Nielsen L.P."/>
            <person name="Schramm A."/>
            <person name="Kjeldsen K.U."/>
        </authorList>
    </citation>
    <scope>NUCLEOTIDE SEQUENCE [LARGE SCALE GENOMIC DNA]</scope>
    <source>
        <strain evidence="2">MCF</strain>
    </source>
</reference>
<dbReference type="Proteomes" id="UP000287853">
    <property type="component" value="Unassembled WGS sequence"/>
</dbReference>
<dbReference type="InterPro" id="IPR012347">
    <property type="entry name" value="Ferritin-like"/>
</dbReference>
<organism evidence="2 3">
    <name type="scientific">Candidatus Electrothrix aarhusensis</name>
    <dbReference type="NCBI Taxonomy" id="1859131"/>
    <lineage>
        <taxon>Bacteria</taxon>
        <taxon>Pseudomonadati</taxon>
        <taxon>Thermodesulfobacteriota</taxon>
        <taxon>Desulfobulbia</taxon>
        <taxon>Desulfobulbales</taxon>
        <taxon>Desulfobulbaceae</taxon>
        <taxon>Candidatus Electrothrix</taxon>
    </lineage>
</organism>
<comment type="caution">
    <text evidence="2">The sequence shown here is derived from an EMBL/GenBank/DDBJ whole genome shotgun (WGS) entry which is preliminary data.</text>
</comment>
<dbReference type="EMBL" id="MTKO01000123">
    <property type="protein sequence ID" value="RWX43335.1"/>
    <property type="molecule type" value="Genomic_DNA"/>
</dbReference>
<dbReference type="SUPFAM" id="SSF47240">
    <property type="entry name" value="Ferritin-like"/>
    <property type="match status" value="1"/>
</dbReference>
<proteinExistence type="predicted"/>
<gene>
    <name evidence="2" type="ORF">H206_02883</name>
</gene>
<name>A0A444IRH8_9BACT</name>
<dbReference type="InterPro" id="IPR009078">
    <property type="entry name" value="Ferritin-like_SF"/>
</dbReference>
<evidence type="ECO:0000313" key="3">
    <source>
        <dbReference type="Proteomes" id="UP000287853"/>
    </source>
</evidence>
<sequence length="180" mass="19409">MSIRQKNSAKKRFFLASFSLLLCLSGLLAGCDNGDENNSDGGTAVVLSSEASSDLNSHLTRAINDEYRAKNTYIAVMNKFGEVQPFANIKNSEEQQISMLVNLFNNYGLPVPANTASGLSVPGTLSEACSLGVQAEIENANMYDELLAGTIDYPDVQTVFKKLQSASSDQHLPAFQECAD</sequence>
<accession>A0A444IRH8</accession>
<dbReference type="Gene3D" id="1.20.1260.10">
    <property type="match status" value="1"/>
</dbReference>